<evidence type="ECO:0000313" key="2">
    <source>
        <dbReference type="EMBL" id="QDT52804.1"/>
    </source>
</evidence>
<keyword evidence="1" id="KW-1133">Transmembrane helix</keyword>
<evidence type="ECO:0000256" key="1">
    <source>
        <dbReference type="SAM" id="Phobius"/>
    </source>
</evidence>
<dbReference type="InParanoid" id="A0A517S9L1"/>
<gene>
    <name evidence="2" type="ORF">Pan44_08160</name>
</gene>
<feature type="transmembrane region" description="Helical" evidence="1">
    <location>
        <begin position="90"/>
        <end position="107"/>
    </location>
</feature>
<dbReference type="KEGG" id="ccos:Pan44_08160"/>
<sequence length="150" mass="16777">MTRPHRSPSSPTGRSPRPSHDWADIAAQLSGFYGGIGTLVLYGFYCLLALGFAAVMTWGMVKFIGIIPGVTWGLMRLFVLLWALPWIYKIVAPFALFYVFSLLWIEFMRDRPRSADPPLRGRHVLTGHDARRRAAALVDGPSSRSARSRS</sequence>
<protein>
    <submittedName>
        <fullName evidence="2">Uncharacterized protein</fullName>
    </submittedName>
</protein>
<name>A0A517S9L1_9PLAN</name>
<dbReference type="RefSeq" id="WP_145027464.1">
    <property type="nucleotide sequence ID" value="NZ_CP036271.1"/>
</dbReference>
<reference evidence="2 3" key="1">
    <citation type="submission" date="2019-02" db="EMBL/GenBank/DDBJ databases">
        <title>Deep-cultivation of Planctomycetes and their phenomic and genomic characterization uncovers novel biology.</title>
        <authorList>
            <person name="Wiegand S."/>
            <person name="Jogler M."/>
            <person name="Boedeker C."/>
            <person name="Pinto D."/>
            <person name="Vollmers J."/>
            <person name="Rivas-Marin E."/>
            <person name="Kohn T."/>
            <person name="Peeters S.H."/>
            <person name="Heuer A."/>
            <person name="Rast P."/>
            <person name="Oberbeckmann S."/>
            <person name="Bunk B."/>
            <person name="Jeske O."/>
            <person name="Meyerdierks A."/>
            <person name="Storesund J.E."/>
            <person name="Kallscheuer N."/>
            <person name="Luecker S."/>
            <person name="Lage O.M."/>
            <person name="Pohl T."/>
            <person name="Merkel B.J."/>
            <person name="Hornburger P."/>
            <person name="Mueller R.-W."/>
            <person name="Bruemmer F."/>
            <person name="Labrenz M."/>
            <person name="Spormann A.M."/>
            <person name="Op den Camp H."/>
            <person name="Overmann J."/>
            <person name="Amann R."/>
            <person name="Jetten M.S.M."/>
            <person name="Mascher T."/>
            <person name="Medema M.H."/>
            <person name="Devos D.P."/>
            <person name="Kaster A.-K."/>
            <person name="Ovreas L."/>
            <person name="Rohde M."/>
            <person name="Galperin M.Y."/>
            <person name="Jogler C."/>
        </authorList>
    </citation>
    <scope>NUCLEOTIDE SEQUENCE [LARGE SCALE GENOMIC DNA]</scope>
    <source>
        <strain evidence="2 3">Pan44</strain>
    </source>
</reference>
<keyword evidence="1" id="KW-0812">Transmembrane</keyword>
<proteinExistence type="predicted"/>
<dbReference type="Proteomes" id="UP000315700">
    <property type="component" value="Chromosome"/>
</dbReference>
<keyword evidence="1" id="KW-0472">Membrane</keyword>
<dbReference type="EMBL" id="CP036271">
    <property type="protein sequence ID" value="QDT52804.1"/>
    <property type="molecule type" value="Genomic_DNA"/>
</dbReference>
<dbReference type="AlphaFoldDB" id="A0A517S9L1"/>
<organism evidence="2 3">
    <name type="scientific">Caulifigura coniformis</name>
    <dbReference type="NCBI Taxonomy" id="2527983"/>
    <lineage>
        <taxon>Bacteria</taxon>
        <taxon>Pseudomonadati</taxon>
        <taxon>Planctomycetota</taxon>
        <taxon>Planctomycetia</taxon>
        <taxon>Planctomycetales</taxon>
        <taxon>Planctomycetaceae</taxon>
        <taxon>Caulifigura</taxon>
    </lineage>
</organism>
<evidence type="ECO:0000313" key="3">
    <source>
        <dbReference type="Proteomes" id="UP000315700"/>
    </source>
</evidence>
<keyword evidence="3" id="KW-1185">Reference proteome</keyword>
<accession>A0A517S9L1</accession>
<feature type="transmembrane region" description="Helical" evidence="1">
    <location>
        <begin position="32"/>
        <end position="56"/>
    </location>
</feature>